<dbReference type="EMBL" id="CAADRA010000234">
    <property type="protein sequence ID" value="VFT79418.1"/>
    <property type="molecule type" value="Genomic_DNA"/>
</dbReference>
<evidence type="ECO:0000313" key="3">
    <source>
        <dbReference type="Proteomes" id="UP000332933"/>
    </source>
</evidence>
<evidence type="ECO:0000313" key="2">
    <source>
        <dbReference type="EMBL" id="VFT79418.1"/>
    </source>
</evidence>
<keyword evidence="3" id="KW-1185">Reference proteome</keyword>
<dbReference type="OrthoDB" id="71965at2759"/>
<name>A0A485K6Z0_9STRA</name>
<accession>A0A485K6Z0</accession>
<dbReference type="Proteomes" id="UP000332933">
    <property type="component" value="Unassembled WGS sequence"/>
</dbReference>
<protein>
    <submittedName>
        <fullName evidence="2">Aste57867_2215 protein</fullName>
    </submittedName>
</protein>
<gene>
    <name evidence="2" type="primary">Aste57867_2215</name>
    <name evidence="1" type="ORF">As57867_002210</name>
    <name evidence="2" type="ORF">ASTE57867_2215</name>
</gene>
<reference evidence="1" key="2">
    <citation type="submission" date="2019-06" db="EMBL/GenBank/DDBJ databases">
        <title>Genomics analysis of Aphanomyces spp. identifies a new class of oomycete effector associated with host adaptation.</title>
        <authorList>
            <person name="Gaulin E."/>
        </authorList>
    </citation>
    <scope>NUCLEOTIDE SEQUENCE</scope>
    <source>
        <strain evidence="1">CBS 578.67</strain>
    </source>
</reference>
<evidence type="ECO:0000313" key="1">
    <source>
        <dbReference type="EMBL" id="KAF0717587.1"/>
    </source>
</evidence>
<dbReference type="AlphaFoldDB" id="A0A485K6Z0"/>
<reference evidence="2 3" key="1">
    <citation type="submission" date="2019-03" db="EMBL/GenBank/DDBJ databases">
        <authorList>
            <person name="Gaulin E."/>
            <person name="Dumas B."/>
        </authorList>
    </citation>
    <scope>NUCLEOTIDE SEQUENCE [LARGE SCALE GENOMIC DNA]</scope>
    <source>
        <strain evidence="2">CBS 568.67</strain>
    </source>
</reference>
<proteinExistence type="predicted"/>
<dbReference type="EMBL" id="VJMH01000234">
    <property type="protein sequence ID" value="KAF0717587.1"/>
    <property type="molecule type" value="Genomic_DNA"/>
</dbReference>
<sequence>MPKVHVQQRLPSPPRRSVRFCPSSLVYTVGYVVNLALIPFKAYMSEPFPWQLQSLSSFNLNLDAPFDIFANTTVTYFASKYNQDTVKQGIVFTKDTDGNSYLLRFSQALPPASDTQCVHYMCYFPGTEPSDRAALKPAGAVFYSQGMAAFVCDYVAQNASNRLTGQTSFECQQATFLGLRVAATCTWIVMSPFDTNNYDIYHAVQLLEAPVTSWVKFGLRCGLFGYIARTVWQLYYRHYGPLLHNLRTLGLQKSTDSCGYKVLLGDPTWLILSHPFVSLFMLVDCFVNASYAGAANSRTSQVSDIGEFCLGCLYGSRTVWAAYTLMRYATPLIHQKAWEKYFQPVDPGLLALTSSFYSGPLMYLFSRTRIVLAYQWLQSSLVPQAKRLHSVESFPLMVTLLITMATLPMAHSFVTHAIRNHRIGHATSTFATRTPDKFASRHFNDWKHWLLILRWPRGHDGATKEGGTLYHLFDTNPRYRNFPLFSTRGSDCFVYCVDADTGSIVHQVRLSLIYALNRQTTCPTLAIPICPSDHPTCAVGNLDGYVCGPSKQSPPSVKCLHLGANACQWIY</sequence>
<organism evidence="2 3">
    <name type="scientific">Aphanomyces stellatus</name>
    <dbReference type="NCBI Taxonomy" id="120398"/>
    <lineage>
        <taxon>Eukaryota</taxon>
        <taxon>Sar</taxon>
        <taxon>Stramenopiles</taxon>
        <taxon>Oomycota</taxon>
        <taxon>Saprolegniomycetes</taxon>
        <taxon>Saprolegniales</taxon>
        <taxon>Verrucalvaceae</taxon>
        <taxon>Aphanomyces</taxon>
    </lineage>
</organism>